<dbReference type="InterPro" id="IPR036890">
    <property type="entry name" value="HATPase_C_sf"/>
</dbReference>
<keyword evidence="4" id="KW-0597">Phosphoprotein</keyword>
<evidence type="ECO:0000256" key="11">
    <source>
        <dbReference type="SAM" id="Phobius"/>
    </source>
</evidence>
<evidence type="ECO:0000256" key="5">
    <source>
        <dbReference type="ARBA" id="ARBA00022679"/>
    </source>
</evidence>
<evidence type="ECO:0000259" key="12">
    <source>
        <dbReference type="PROSITE" id="PS50109"/>
    </source>
</evidence>
<keyword evidence="8 11" id="KW-1133">Transmembrane helix</keyword>
<dbReference type="CDD" id="cd00082">
    <property type="entry name" value="HisKA"/>
    <property type="match status" value="1"/>
</dbReference>
<evidence type="ECO:0000259" key="13">
    <source>
        <dbReference type="PROSITE" id="PS50885"/>
    </source>
</evidence>
<evidence type="ECO:0000256" key="3">
    <source>
        <dbReference type="ARBA" id="ARBA00012438"/>
    </source>
</evidence>
<evidence type="ECO:0000256" key="10">
    <source>
        <dbReference type="SAM" id="MobiDB-lite"/>
    </source>
</evidence>
<feature type="domain" description="Histidine kinase" evidence="12">
    <location>
        <begin position="125"/>
        <end position="264"/>
    </location>
</feature>
<dbReference type="PANTHER" id="PTHR45436:SF5">
    <property type="entry name" value="SENSOR HISTIDINE KINASE TRCS"/>
    <property type="match status" value="1"/>
</dbReference>
<dbReference type="CDD" id="cd06225">
    <property type="entry name" value="HAMP"/>
    <property type="match status" value="1"/>
</dbReference>
<feature type="transmembrane region" description="Helical" evidence="11">
    <location>
        <begin position="39"/>
        <end position="61"/>
    </location>
</feature>
<dbReference type="Gene3D" id="1.10.287.130">
    <property type="match status" value="1"/>
</dbReference>
<evidence type="ECO:0000256" key="9">
    <source>
        <dbReference type="ARBA" id="ARBA00023012"/>
    </source>
</evidence>
<dbReference type="EC" id="2.7.13.3" evidence="3"/>
<dbReference type="PROSITE" id="PS50885">
    <property type="entry name" value="HAMP"/>
    <property type="match status" value="1"/>
</dbReference>
<feature type="compositionally biased region" description="Pro residues" evidence="10">
    <location>
        <begin position="1"/>
        <end position="16"/>
    </location>
</feature>
<dbReference type="Proteomes" id="UP000528608">
    <property type="component" value="Unassembled WGS sequence"/>
</dbReference>
<dbReference type="GO" id="GO:0005886">
    <property type="term" value="C:plasma membrane"/>
    <property type="evidence" value="ECO:0007669"/>
    <property type="project" value="UniProtKB-SubCell"/>
</dbReference>
<dbReference type="SMART" id="SM00304">
    <property type="entry name" value="HAMP"/>
    <property type="match status" value="1"/>
</dbReference>
<dbReference type="SUPFAM" id="SSF47384">
    <property type="entry name" value="Homodimeric domain of signal transducing histidine kinase"/>
    <property type="match status" value="1"/>
</dbReference>
<feature type="region of interest" description="Disordered" evidence="10">
    <location>
        <begin position="1"/>
        <end position="20"/>
    </location>
</feature>
<dbReference type="SMART" id="SM00388">
    <property type="entry name" value="HisKA"/>
    <property type="match status" value="1"/>
</dbReference>
<evidence type="ECO:0000256" key="7">
    <source>
        <dbReference type="ARBA" id="ARBA00022777"/>
    </source>
</evidence>
<evidence type="ECO:0000256" key="8">
    <source>
        <dbReference type="ARBA" id="ARBA00022989"/>
    </source>
</evidence>
<keyword evidence="9" id="KW-0902">Two-component regulatory system</keyword>
<gene>
    <name evidence="14" type="ORF">FHS36_002737</name>
</gene>
<evidence type="ECO:0000256" key="2">
    <source>
        <dbReference type="ARBA" id="ARBA00004236"/>
    </source>
</evidence>
<dbReference type="PANTHER" id="PTHR45436">
    <property type="entry name" value="SENSOR HISTIDINE KINASE YKOH"/>
    <property type="match status" value="1"/>
</dbReference>
<feature type="domain" description="HAMP" evidence="13">
    <location>
        <begin position="63"/>
        <end position="117"/>
    </location>
</feature>
<dbReference type="RefSeq" id="WP_170127771.1">
    <property type="nucleotide sequence ID" value="NZ_JACHJF010000007.1"/>
</dbReference>
<protein>
    <recommendedName>
        <fullName evidence="3">histidine kinase</fullName>
        <ecNumber evidence="3">2.7.13.3</ecNumber>
    </recommendedName>
</protein>
<dbReference type="PROSITE" id="PS50109">
    <property type="entry name" value="HIS_KIN"/>
    <property type="match status" value="1"/>
</dbReference>
<dbReference type="SUPFAM" id="SSF55874">
    <property type="entry name" value="ATPase domain of HSP90 chaperone/DNA topoisomerase II/histidine kinase"/>
    <property type="match status" value="1"/>
</dbReference>
<evidence type="ECO:0000256" key="6">
    <source>
        <dbReference type="ARBA" id="ARBA00022692"/>
    </source>
</evidence>
<dbReference type="InterPro" id="IPR003660">
    <property type="entry name" value="HAMP_dom"/>
</dbReference>
<sequence length="308" mass="33006">MIPSPAPTGSAHPPPGTVRSEATAAHSFDDFKRSVLTDLFTHSLILLAAFTALAALLAWWFSRRSLRRLGHVAEATARINNGNHLGERLALTGPHDEVGRLGDTVDAMLERLEQSFTAQRRFTAQASHELRTPLTIQRTALEIPLSQGRVPADLEPALRTALDATTRSENLLAALLTLARGESGLATARPTDLADTARTALADLRTEITERDIHVRTQLNPAPVTGDPALLAQLALNLLANAVRHNHPGGHVHPNPEGGLTVRAELGSGGPVKRTFERRNPRRSKPTGVPRLSRGITAPMSGVLAVAV</sequence>
<evidence type="ECO:0000256" key="4">
    <source>
        <dbReference type="ARBA" id="ARBA00022553"/>
    </source>
</evidence>
<dbReference type="GO" id="GO:0000155">
    <property type="term" value="F:phosphorelay sensor kinase activity"/>
    <property type="evidence" value="ECO:0007669"/>
    <property type="project" value="InterPro"/>
</dbReference>
<dbReference type="InterPro" id="IPR005467">
    <property type="entry name" value="His_kinase_dom"/>
</dbReference>
<dbReference type="Gene3D" id="3.30.565.10">
    <property type="entry name" value="Histidine kinase-like ATPase, C-terminal domain"/>
    <property type="match status" value="1"/>
</dbReference>
<dbReference type="EMBL" id="JACHJF010000007">
    <property type="protein sequence ID" value="MBB5119304.1"/>
    <property type="molecule type" value="Genomic_DNA"/>
</dbReference>
<evidence type="ECO:0000313" key="14">
    <source>
        <dbReference type="EMBL" id="MBB5119304.1"/>
    </source>
</evidence>
<dbReference type="InterPro" id="IPR050428">
    <property type="entry name" value="TCS_sensor_his_kinase"/>
</dbReference>
<keyword evidence="6 11" id="KW-0812">Transmembrane</keyword>
<organism evidence="14 15">
    <name type="scientific">Streptomyces eurocidicus</name>
    <name type="common">Streptoverticillium eurocidicus</name>
    <dbReference type="NCBI Taxonomy" id="66423"/>
    <lineage>
        <taxon>Bacteria</taxon>
        <taxon>Bacillati</taxon>
        <taxon>Actinomycetota</taxon>
        <taxon>Actinomycetes</taxon>
        <taxon>Kitasatosporales</taxon>
        <taxon>Streptomycetaceae</taxon>
        <taxon>Streptomyces</taxon>
    </lineage>
</organism>
<reference evidence="14 15" key="1">
    <citation type="submission" date="2020-08" db="EMBL/GenBank/DDBJ databases">
        <title>Genomic Encyclopedia of Type Strains, Phase III (KMG-III): the genomes of soil and plant-associated and newly described type strains.</title>
        <authorList>
            <person name="Whitman W."/>
        </authorList>
    </citation>
    <scope>NUCLEOTIDE SEQUENCE [LARGE SCALE GENOMIC DNA]</scope>
    <source>
        <strain evidence="14 15">CECT 3259</strain>
    </source>
</reference>
<dbReference type="InterPro" id="IPR036097">
    <property type="entry name" value="HisK_dim/P_sf"/>
</dbReference>
<evidence type="ECO:0000256" key="1">
    <source>
        <dbReference type="ARBA" id="ARBA00000085"/>
    </source>
</evidence>
<keyword evidence="5" id="KW-0808">Transferase</keyword>
<proteinExistence type="predicted"/>
<feature type="region of interest" description="Disordered" evidence="10">
    <location>
        <begin position="267"/>
        <end position="295"/>
    </location>
</feature>
<dbReference type="AlphaFoldDB" id="A0A7W8B9L0"/>
<dbReference type="Pfam" id="PF00672">
    <property type="entry name" value="HAMP"/>
    <property type="match status" value="1"/>
</dbReference>
<comment type="catalytic activity">
    <reaction evidence="1">
        <text>ATP + protein L-histidine = ADP + protein N-phospho-L-histidine.</text>
        <dbReference type="EC" id="2.7.13.3"/>
    </reaction>
</comment>
<keyword evidence="7 14" id="KW-0418">Kinase</keyword>
<comment type="caution">
    <text evidence="14">The sequence shown here is derived from an EMBL/GenBank/DDBJ whole genome shotgun (WGS) entry which is preliminary data.</text>
</comment>
<comment type="subcellular location">
    <subcellularLocation>
        <location evidence="2">Cell membrane</location>
    </subcellularLocation>
</comment>
<accession>A0A7W8B9L0</accession>
<evidence type="ECO:0000313" key="15">
    <source>
        <dbReference type="Proteomes" id="UP000528608"/>
    </source>
</evidence>
<dbReference type="Pfam" id="PF00512">
    <property type="entry name" value="HisKA"/>
    <property type="match status" value="1"/>
</dbReference>
<keyword evidence="11" id="KW-0472">Membrane</keyword>
<dbReference type="InterPro" id="IPR003661">
    <property type="entry name" value="HisK_dim/P_dom"/>
</dbReference>
<dbReference type="Gene3D" id="6.10.340.10">
    <property type="match status" value="1"/>
</dbReference>
<name>A0A7W8B9L0_STREU</name>